<comment type="similarity">
    <text evidence="2">Belongs to the cation diffusion facilitator (CDF) transporter (TC 2.A.4) family. SLC30A subfamily.</text>
</comment>
<dbReference type="InterPro" id="IPR036837">
    <property type="entry name" value="Cation_efflux_CTD_sf"/>
</dbReference>
<dbReference type="InterPro" id="IPR002524">
    <property type="entry name" value="Cation_efflux"/>
</dbReference>
<dbReference type="PANTHER" id="PTHR11562:SF17">
    <property type="entry name" value="RE54080P-RELATED"/>
    <property type="match status" value="1"/>
</dbReference>
<dbReference type="Proteomes" id="UP000182237">
    <property type="component" value="Chromosome I"/>
</dbReference>
<feature type="transmembrane region" description="Helical" evidence="8">
    <location>
        <begin position="153"/>
        <end position="177"/>
    </location>
</feature>
<evidence type="ECO:0000313" key="12">
    <source>
        <dbReference type="Proteomes" id="UP000182237"/>
    </source>
</evidence>
<dbReference type="Gene3D" id="1.20.1510.10">
    <property type="entry name" value="Cation efflux protein transmembrane domain"/>
    <property type="match status" value="1"/>
</dbReference>
<evidence type="ECO:0000256" key="2">
    <source>
        <dbReference type="ARBA" id="ARBA00008873"/>
    </source>
</evidence>
<keyword evidence="4 8" id="KW-0812">Transmembrane</keyword>
<dbReference type="PANTHER" id="PTHR11562">
    <property type="entry name" value="CATION EFFLUX PROTEIN/ ZINC TRANSPORTER"/>
    <property type="match status" value="1"/>
</dbReference>
<evidence type="ECO:0000259" key="10">
    <source>
        <dbReference type="Pfam" id="PF16916"/>
    </source>
</evidence>
<dbReference type="InterPro" id="IPR027470">
    <property type="entry name" value="Cation_efflux_CTD"/>
</dbReference>
<evidence type="ECO:0000256" key="6">
    <source>
        <dbReference type="ARBA" id="ARBA00023065"/>
    </source>
</evidence>
<proteinExistence type="inferred from homology"/>
<dbReference type="InterPro" id="IPR050681">
    <property type="entry name" value="CDF/SLC30A"/>
</dbReference>
<dbReference type="RefSeq" id="WP_040421797.1">
    <property type="nucleotide sequence ID" value="NZ_LT629765.1"/>
</dbReference>
<dbReference type="AlphaFoldDB" id="A0A1H1PYA3"/>
<keyword evidence="3" id="KW-0813">Transport</keyword>
<evidence type="ECO:0000256" key="7">
    <source>
        <dbReference type="ARBA" id="ARBA00023136"/>
    </source>
</evidence>
<feature type="transmembrane region" description="Helical" evidence="8">
    <location>
        <begin position="118"/>
        <end position="141"/>
    </location>
</feature>
<evidence type="ECO:0000256" key="5">
    <source>
        <dbReference type="ARBA" id="ARBA00022989"/>
    </source>
</evidence>
<feature type="transmembrane region" description="Helical" evidence="8">
    <location>
        <begin position="86"/>
        <end position="106"/>
    </location>
</feature>
<evidence type="ECO:0000256" key="3">
    <source>
        <dbReference type="ARBA" id="ARBA00022448"/>
    </source>
</evidence>
<evidence type="ECO:0000256" key="1">
    <source>
        <dbReference type="ARBA" id="ARBA00004141"/>
    </source>
</evidence>
<sequence length="301" mass="31214">MTQREHSHAHAHPGAPLRALACALMITATVFVAELVGGLATGSVSLVADAMHMLSDAAGLIIAVVAVLVGRRAVTAAATYGYRRVEVLAALVNAVTVMAISVWIVVEAVRRVRDPVEVMAGPMMVIALIGLAANAASALLLRAQRGASINVEGAFLHVLVDALGSVAVLAAGAVVMLTGWQGADVVASLVIAGLVVPRAWQLMRRSGRVLLEQVPQGVDPGVISAKLRSLPGVDTIHDVHVWSLDGTSLLCTAHLVIGGGVPAEPTLRQAHRVLRECGVGHSTIQIERPGHARVEGPENVC</sequence>
<keyword evidence="5 8" id="KW-1133">Transmembrane helix</keyword>
<name>A0A1H1PYA3_9CORY</name>
<dbReference type="SUPFAM" id="SSF160240">
    <property type="entry name" value="Cation efflux protein cytoplasmic domain-like"/>
    <property type="match status" value="1"/>
</dbReference>
<dbReference type="GO" id="GO:0005886">
    <property type="term" value="C:plasma membrane"/>
    <property type="evidence" value="ECO:0007669"/>
    <property type="project" value="TreeGrafter"/>
</dbReference>
<feature type="domain" description="Cation efflux protein cytoplasmic" evidence="10">
    <location>
        <begin position="222"/>
        <end position="287"/>
    </location>
</feature>
<gene>
    <name evidence="11" type="ORF">SAMN04488539_1133</name>
</gene>
<comment type="subcellular location">
    <subcellularLocation>
        <location evidence="1">Membrane</location>
        <topology evidence="1">Multi-pass membrane protein</topology>
    </subcellularLocation>
</comment>
<dbReference type="InterPro" id="IPR058533">
    <property type="entry name" value="Cation_efflux_TM"/>
</dbReference>
<feature type="transmembrane region" description="Helical" evidence="8">
    <location>
        <begin position="183"/>
        <end position="200"/>
    </location>
</feature>
<protein>
    <submittedName>
        <fullName evidence="11">Cobalt-zinc-cadmium efflux system protein</fullName>
    </submittedName>
</protein>
<evidence type="ECO:0000256" key="8">
    <source>
        <dbReference type="SAM" id="Phobius"/>
    </source>
</evidence>
<keyword evidence="12" id="KW-1185">Reference proteome</keyword>
<keyword evidence="6" id="KW-0406">Ion transport</keyword>
<dbReference type="InterPro" id="IPR027469">
    <property type="entry name" value="Cation_efflux_TMD_sf"/>
</dbReference>
<feature type="transmembrane region" description="Helical" evidence="8">
    <location>
        <begin position="20"/>
        <end position="41"/>
    </location>
</feature>
<dbReference type="STRING" id="1203190.GCA_000312345_02217"/>
<dbReference type="NCBIfam" id="TIGR01297">
    <property type="entry name" value="CDF"/>
    <property type="match status" value="1"/>
</dbReference>
<feature type="transmembrane region" description="Helical" evidence="8">
    <location>
        <begin position="53"/>
        <end position="74"/>
    </location>
</feature>
<evidence type="ECO:0000259" key="9">
    <source>
        <dbReference type="Pfam" id="PF01545"/>
    </source>
</evidence>
<dbReference type="Pfam" id="PF16916">
    <property type="entry name" value="ZT_dimer"/>
    <property type="match status" value="1"/>
</dbReference>
<dbReference type="Pfam" id="PF01545">
    <property type="entry name" value="Cation_efflux"/>
    <property type="match status" value="1"/>
</dbReference>
<reference evidence="11 12" key="1">
    <citation type="submission" date="2016-10" db="EMBL/GenBank/DDBJ databases">
        <authorList>
            <person name="de Groot N.N."/>
        </authorList>
    </citation>
    <scope>NUCLEOTIDE SEQUENCE [LARGE SCALE GENOMIC DNA]</scope>
    <source>
        <strain evidence="11 12">DSM 45434</strain>
    </source>
</reference>
<feature type="domain" description="Cation efflux protein transmembrane" evidence="9">
    <location>
        <begin position="23"/>
        <end position="211"/>
    </location>
</feature>
<dbReference type="EMBL" id="LT629765">
    <property type="protein sequence ID" value="SDS16202.1"/>
    <property type="molecule type" value="Genomic_DNA"/>
</dbReference>
<evidence type="ECO:0000256" key="4">
    <source>
        <dbReference type="ARBA" id="ARBA00022692"/>
    </source>
</evidence>
<keyword evidence="7 8" id="KW-0472">Membrane</keyword>
<dbReference type="SUPFAM" id="SSF161111">
    <property type="entry name" value="Cation efflux protein transmembrane domain-like"/>
    <property type="match status" value="1"/>
</dbReference>
<dbReference type="GO" id="GO:0005385">
    <property type="term" value="F:zinc ion transmembrane transporter activity"/>
    <property type="evidence" value="ECO:0007669"/>
    <property type="project" value="TreeGrafter"/>
</dbReference>
<dbReference type="OrthoDB" id="9809646at2"/>
<accession>A0A1H1PYA3</accession>
<organism evidence="11 12">
    <name type="scientific">Corynebacterium timonense</name>
    <dbReference type="NCBI Taxonomy" id="441500"/>
    <lineage>
        <taxon>Bacteria</taxon>
        <taxon>Bacillati</taxon>
        <taxon>Actinomycetota</taxon>
        <taxon>Actinomycetes</taxon>
        <taxon>Mycobacteriales</taxon>
        <taxon>Corynebacteriaceae</taxon>
        <taxon>Corynebacterium</taxon>
    </lineage>
</organism>
<dbReference type="eggNOG" id="COG1230">
    <property type="taxonomic scope" value="Bacteria"/>
</dbReference>
<evidence type="ECO:0000313" key="11">
    <source>
        <dbReference type="EMBL" id="SDS16202.1"/>
    </source>
</evidence>